<dbReference type="Proteomes" id="UP000035642">
    <property type="component" value="Unassembled WGS sequence"/>
</dbReference>
<protein>
    <submittedName>
        <fullName evidence="2">Retrovirus-related Pol polyprotein from transposon TNT 1-94</fullName>
    </submittedName>
</protein>
<dbReference type="AlphaFoldDB" id="A0A0K0DJP4"/>
<accession>A0A0K0DJP4</accession>
<dbReference type="WBParaSite" id="ACAC_0001165501-mRNA-1">
    <property type="protein sequence ID" value="ACAC_0001165501-mRNA-1"/>
    <property type="gene ID" value="ACAC_0001165501"/>
</dbReference>
<name>A0A0K0DJP4_ANGCA</name>
<organism evidence="1 2">
    <name type="scientific">Angiostrongylus cantonensis</name>
    <name type="common">Rat lungworm</name>
    <dbReference type="NCBI Taxonomy" id="6313"/>
    <lineage>
        <taxon>Eukaryota</taxon>
        <taxon>Metazoa</taxon>
        <taxon>Ecdysozoa</taxon>
        <taxon>Nematoda</taxon>
        <taxon>Chromadorea</taxon>
        <taxon>Rhabditida</taxon>
        <taxon>Rhabditina</taxon>
        <taxon>Rhabditomorpha</taxon>
        <taxon>Strongyloidea</taxon>
        <taxon>Metastrongylidae</taxon>
        <taxon>Angiostrongylus</taxon>
    </lineage>
</organism>
<dbReference type="InterPro" id="IPR052501">
    <property type="entry name" value="Alpha-1-2_FucT"/>
</dbReference>
<evidence type="ECO:0000313" key="1">
    <source>
        <dbReference type="Proteomes" id="UP000035642"/>
    </source>
</evidence>
<evidence type="ECO:0000313" key="2">
    <source>
        <dbReference type="WBParaSite" id="ACAC_0001165501-mRNA-1"/>
    </source>
</evidence>
<proteinExistence type="predicted"/>
<dbReference type="PANTHER" id="PTHR22898:SF3">
    <property type="entry name" value="ALPHA-1,2-FUCOSYLTRANSFERASE-RELATED"/>
    <property type="match status" value="1"/>
</dbReference>
<dbReference type="PANTHER" id="PTHR22898">
    <property type="entry name" value="UNCHARACTERIZED GLYCOSOL TRANSFERASE-RELATED"/>
    <property type="match status" value="1"/>
</dbReference>
<sequence>MCAHIRRSDFVEMNVASDFNASVRDIHEIASDQVNKNLVFMVFQKVKYSMNSEGVDLYLASKVCSAMLITAPTSTFGWWLAFFIRNQNAVFYSNDNRTMVDKTPRKDLFLCGFIFDLKHFFSKNLHIIMLWEYAKKHQS</sequence>
<dbReference type="STRING" id="6313.A0A0K0DJP4"/>
<reference evidence="1" key="1">
    <citation type="submission" date="2012-09" db="EMBL/GenBank/DDBJ databases">
        <authorList>
            <person name="Martin A.A."/>
        </authorList>
    </citation>
    <scope>NUCLEOTIDE SEQUENCE</scope>
</reference>
<keyword evidence="1" id="KW-1185">Reference proteome</keyword>
<reference evidence="2" key="2">
    <citation type="submission" date="2017-02" db="UniProtKB">
        <authorList>
            <consortium name="WormBaseParasite"/>
        </authorList>
    </citation>
    <scope>IDENTIFICATION</scope>
</reference>